<name>A0A0F9CFE2_9ZZZZ</name>
<accession>A0A0F9CFE2</accession>
<reference evidence="1" key="1">
    <citation type="journal article" date="2015" name="Nature">
        <title>Complex archaea that bridge the gap between prokaryotes and eukaryotes.</title>
        <authorList>
            <person name="Spang A."/>
            <person name="Saw J.H."/>
            <person name="Jorgensen S.L."/>
            <person name="Zaremba-Niedzwiedzka K."/>
            <person name="Martijn J."/>
            <person name="Lind A.E."/>
            <person name="van Eijk R."/>
            <person name="Schleper C."/>
            <person name="Guy L."/>
            <person name="Ettema T.J."/>
        </authorList>
    </citation>
    <scope>NUCLEOTIDE SEQUENCE</scope>
</reference>
<dbReference type="SUPFAM" id="SSF52309">
    <property type="entry name" value="N-(deoxy)ribosyltransferase-like"/>
    <property type="match status" value="1"/>
</dbReference>
<protein>
    <submittedName>
        <fullName evidence="1">Uncharacterized protein</fullName>
    </submittedName>
</protein>
<organism evidence="1">
    <name type="scientific">marine sediment metagenome</name>
    <dbReference type="NCBI Taxonomy" id="412755"/>
    <lineage>
        <taxon>unclassified sequences</taxon>
        <taxon>metagenomes</taxon>
        <taxon>ecological metagenomes</taxon>
    </lineage>
</organism>
<feature type="non-terminal residue" evidence="1">
    <location>
        <position position="1"/>
    </location>
</feature>
<dbReference type="EMBL" id="LAZR01046945">
    <property type="protein sequence ID" value="KKK95356.1"/>
    <property type="molecule type" value="Genomic_DNA"/>
</dbReference>
<gene>
    <name evidence="1" type="ORF">LCGC14_2673600</name>
</gene>
<evidence type="ECO:0000313" key="1">
    <source>
        <dbReference type="EMBL" id="KKK95356.1"/>
    </source>
</evidence>
<dbReference type="AlphaFoldDB" id="A0A0F9CFE2"/>
<comment type="caution">
    <text evidence="1">The sequence shown here is derived from an EMBL/GenBank/DDBJ whole genome shotgun (WGS) entry which is preliminary data.</text>
</comment>
<proteinExistence type="predicted"/>
<sequence length="121" mass="13596">ARVRRVQGILRDAGHTITHDWTIYNPNRSLVQDAIDDTEGVRAADLGVGVFIRPLPYEGSFGEFGMSIISGKPVIVIGRYADNFVFVNHPLVIANYDTISEFSKNKKIFRYAGEVRIKEVE</sequence>